<proteinExistence type="predicted"/>
<dbReference type="PANTHER" id="PTHR23308">
    <property type="entry name" value="NUCLEAR INHIBITOR OF PROTEIN PHOSPHATASE-1"/>
    <property type="match status" value="1"/>
</dbReference>
<organism evidence="2 3">
    <name type="scientific">BD1-7 clade bacterium</name>
    <dbReference type="NCBI Taxonomy" id="2029982"/>
    <lineage>
        <taxon>Bacteria</taxon>
        <taxon>Pseudomonadati</taxon>
        <taxon>Pseudomonadota</taxon>
        <taxon>Gammaproteobacteria</taxon>
        <taxon>Cellvibrionales</taxon>
        <taxon>Spongiibacteraceae</taxon>
        <taxon>BD1-7 clade</taxon>
    </lineage>
</organism>
<dbReference type="OrthoDB" id="273564at2"/>
<dbReference type="PROSITE" id="PS50006">
    <property type="entry name" value="FHA_DOMAIN"/>
    <property type="match status" value="1"/>
</dbReference>
<gene>
    <name evidence="2" type="ORF">OPDIPICF_03398</name>
</gene>
<dbReference type="Proteomes" id="UP000441399">
    <property type="component" value="Unassembled WGS sequence"/>
</dbReference>
<dbReference type="Gene3D" id="2.60.200.20">
    <property type="match status" value="1"/>
</dbReference>
<feature type="domain" description="FHA" evidence="1">
    <location>
        <begin position="19"/>
        <end position="68"/>
    </location>
</feature>
<protein>
    <recommendedName>
        <fullName evidence="1">FHA domain-containing protein</fullName>
    </recommendedName>
</protein>
<dbReference type="AlphaFoldDB" id="A0A5S9QYV1"/>
<evidence type="ECO:0000313" key="2">
    <source>
        <dbReference type="EMBL" id="CAA0125222.1"/>
    </source>
</evidence>
<dbReference type="InterPro" id="IPR000253">
    <property type="entry name" value="FHA_dom"/>
</dbReference>
<reference evidence="2 3" key="1">
    <citation type="submission" date="2019-11" db="EMBL/GenBank/DDBJ databases">
        <authorList>
            <person name="Holert J."/>
        </authorList>
    </citation>
    <scope>NUCLEOTIDE SEQUENCE [LARGE SCALE GENOMIC DNA]</scope>
    <source>
        <strain evidence="2">SB11_3</strain>
    </source>
</reference>
<accession>A0A5S9QYV1</accession>
<dbReference type="Pfam" id="PF00498">
    <property type="entry name" value="FHA"/>
    <property type="match status" value="1"/>
</dbReference>
<evidence type="ECO:0000313" key="3">
    <source>
        <dbReference type="Proteomes" id="UP000441399"/>
    </source>
</evidence>
<dbReference type="InterPro" id="IPR050923">
    <property type="entry name" value="Cell_Proc_Reg/RNA_Proc"/>
</dbReference>
<dbReference type="EMBL" id="CACSIO010000061">
    <property type="protein sequence ID" value="CAA0125222.1"/>
    <property type="molecule type" value="Genomic_DNA"/>
</dbReference>
<dbReference type="SMART" id="SM00240">
    <property type="entry name" value="FHA"/>
    <property type="match status" value="1"/>
</dbReference>
<dbReference type="InterPro" id="IPR008984">
    <property type="entry name" value="SMAD_FHA_dom_sf"/>
</dbReference>
<dbReference type="SUPFAM" id="SSF49879">
    <property type="entry name" value="SMAD/FHA domain"/>
    <property type="match status" value="1"/>
</dbReference>
<keyword evidence="3" id="KW-1185">Reference proteome</keyword>
<sequence length="337" mass="38886">MAFLINEQSGDRIYLNRHHTFGRREDAVDTQLHLAGISKIHAVVEFRDDHWSLRDISKNGTWIDRARVDNGLPVRLKAKQRIAFAGQLDDSWLIENLHPPADLLIPVTPASPKIQSNDLDKDTQEIRLEPYNVLPDEQQPEKILFLDNDIGAWILEDCDTGMQQEIEHRQQISMGSSTNRHTWQLHTPPMLNQTEELFFDIDQLQQFVFEFHLSQDEETTSLKLVSEKRTIDLGERSHHYLLLHLARQKFDALNKGYEDSDIGWIDKENLAKDLGIDAAHLNILIFRSRKQIGESLPFTIGVNQLLERRRGYIRIGNISFNIHKSSQMISTFDAAPA</sequence>
<name>A0A5S9QYV1_9GAMM</name>
<dbReference type="CDD" id="cd00060">
    <property type="entry name" value="FHA"/>
    <property type="match status" value="1"/>
</dbReference>
<evidence type="ECO:0000259" key="1">
    <source>
        <dbReference type="PROSITE" id="PS50006"/>
    </source>
</evidence>